<feature type="signal peptide" evidence="1">
    <location>
        <begin position="1"/>
        <end position="22"/>
    </location>
</feature>
<protein>
    <submittedName>
        <fullName evidence="2">Uncharacterized protein</fullName>
    </submittedName>
</protein>
<dbReference type="Proteomes" id="UP001209854">
    <property type="component" value="Unassembled WGS sequence"/>
</dbReference>
<feature type="chain" id="PRO_5047097620" evidence="1">
    <location>
        <begin position="23"/>
        <end position="285"/>
    </location>
</feature>
<gene>
    <name evidence="2" type="ORF">NX722_17620</name>
</gene>
<comment type="caution">
    <text evidence="2">The sequence shown here is derived from an EMBL/GenBank/DDBJ whole genome shotgun (WGS) entry which is preliminary data.</text>
</comment>
<dbReference type="RefSeq" id="WP_262564159.1">
    <property type="nucleotide sequence ID" value="NZ_JAPFCC010000001.1"/>
</dbReference>
<name>A0ABT3MYF0_9GAMM</name>
<proteinExistence type="predicted"/>
<accession>A0ABT3MYF0</accession>
<organism evidence="2 3">
    <name type="scientific">Endozoicomonas gorgoniicola</name>
    <dbReference type="NCBI Taxonomy" id="1234144"/>
    <lineage>
        <taxon>Bacteria</taxon>
        <taxon>Pseudomonadati</taxon>
        <taxon>Pseudomonadota</taxon>
        <taxon>Gammaproteobacteria</taxon>
        <taxon>Oceanospirillales</taxon>
        <taxon>Endozoicomonadaceae</taxon>
        <taxon>Endozoicomonas</taxon>
    </lineage>
</organism>
<reference evidence="2 3" key="1">
    <citation type="submission" date="2022-10" db="EMBL/GenBank/DDBJ databases">
        <title>High-quality genome sequences of two octocoral-associated bacteria, Endozoicomonas euniceicola EF212 and Endozoicomonas gorgoniicola PS125.</title>
        <authorList>
            <person name="Chiou Y.-J."/>
            <person name="Chen Y.-H."/>
        </authorList>
    </citation>
    <scope>NUCLEOTIDE SEQUENCE [LARGE SCALE GENOMIC DNA]</scope>
    <source>
        <strain evidence="2 3">PS125</strain>
    </source>
</reference>
<keyword evidence="3" id="KW-1185">Reference proteome</keyword>
<sequence length="285" mass="32002">MKFLFSGVLFWFLIAFYHSALANQCDEIIININGSPRLMMAHSSSGLMMRRIRQDGHNNEQQASGSSTATINNEPVINPEAELTINGLGGFTINSLLSFIEAIGDRTVYITSLQNQRVAYSVVSSQDGGRSFYWLEDGNRITLSYWNQLFSNPESFLGSSQAAEDGPESFYQNAPEVSSFDNREVFLVNPLTLFFNGQWLERFTQFLLGSNPTIPSYHLPLGILYFRTGWTVHLPENNIVYSVMQVGRVLYLNITNTEPGRLQTVNPGDDNTMLSASCVFRETAF</sequence>
<evidence type="ECO:0000313" key="3">
    <source>
        <dbReference type="Proteomes" id="UP001209854"/>
    </source>
</evidence>
<evidence type="ECO:0000256" key="1">
    <source>
        <dbReference type="SAM" id="SignalP"/>
    </source>
</evidence>
<evidence type="ECO:0000313" key="2">
    <source>
        <dbReference type="EMBL" id="MCW7554406.1"/>
    </source>
</evidence>
<dbReference type="EMBL" id="JAPFCC010000001">
    <property type="protein sequence ID" value="MCW7554406.1"/>
    <property type="molecule type" value="Genomic_DNA"/>
</dbReference>
<keyword evidence="1" id="KW-0732">Signal</keyword>